<comment type="caution">
    <text evidence="5">The sequence shown here is derived from an EMBL/GenBank/DDBJ whole genome shotgun (WGS) entry which is preliminary data.</text>
</comment>
<comment type="similarity">
    <text evidence="3">Belongs to the TO family.</text>
</comment>
<dbReference type="EMBL" id="JALNTZ010000005">
    <property type="protein sequence ID" value="KAJ3651580.1"/>
    <property type="molecule type" value="Genomic_DNA"/>
</dbReference>
<evidence type="ECO:0000256" key="1">
    <source>
        <dbReference type="ARBA" id="ARBA00022729"/>
    </source>
</evidence>
<evidence type="ECO:0000313" key="5">
    <source>
        <dbReference type="EMBL" id="KAJ3651580.1"/>
    </source>
</evidence>
<dbReference type="InterPro" id="IPR038606">
    <property type="entry name" value="To_sf"/>
</dbReference>
<dbReference type="Proteomes" id="UP001168821">
    <property type="component" value="Unassembled WGS sequence"/>
</dbReference>
<keyword evidence="6" id="KW-1185">Reference proteome</keyword>
<dbReference type="SMART" id="SM00700">
    <property type="entry name" value="JHBP"/>
    <property type="match status" value="1"/>
</dbReference>
<dbReference type="Pfam" id="PF06585">
    <property type="entry name" value="JHBP"/>
    <property type="match status" value="1"/>
</dbReference>
<dbReference type="Gene3D" id="3.15.10.30">
    <property type="entry name" value="Haemolymph juvenile hormone binding protein"/>
    <property type="match status" value="1"/>
</dbReference>
<dbReference type="FunFam" id="3.15.10.30:FF:000001">
    <property type="entry name" value="Takeout-like protein 1"/>
    <property type="match status" value="1"/>
</dbReference>
<keyword evidence="2" id="KW-0090">Biological rhythms</keyword>
<keyword evidence="1 4" id="KW-0732">Signal</keyword>
<proteinExistence type="inferred from homology"/>
<dbReference type="GO" id="GO:0005615">
    <property type="term" value="C:extracellular space"/>
    <property type="evidence" value="ECO:0007669"/>
    <property type="project" value="TreeGrafter"/>
</dbReference>
<evidence type="ECO:0000256" key="3">
    <source>
        <dbReference type="ARBA" id="ARBA00060902"/>
    </source>
</evidence>
<evidence type="ECO:0000256" key="4">
    <source>
        <dbReference type="SAM" id="SignalP"/>
    </source>
</evidence>
<gene>
    <name evidence="5" type="ORF">Zmor_017610</name>
</gene>
<dbReference type="InterPro" id="IPR010562">
    <property type="entry name" value="Haemolymph_juvenile_hormone-bd"/>
</dbReference>
<evidence type="ECO:0008006" key="7">
    <source>
        <dbReference type="Google" id="ProtNLM"/>
    </source>
</evidence>
<dbReference type="PANTHER" id="PTHR11008:SF32">
    <property type="entry name" value="CIRCADIAN CLOCK-CONTROLLED PROTEIN DAYWAKE-RELATED"/>
    <property type="match status" value="1"/>
</dbReference>
<evidence type="ECO:0000256" key="2">
    <source>
        <dbReference type="ARBA" id="ARBA00023108"/>
    </source>
</evidence>
<accession>A0AA38I9E2</accession>
<dbReference type="GO" id="GO:0007623">
    <property type="term" value="P:circadian rhythm"/>
    <property type="evidence" value="ECO:0007669"/>
    <property type="project" value="UniProtKB-ARBA"/>
</dbReference>
<name>A0AA38I9E2_9CUCU</name>
<feature type="signal peptide" evidence="4">
    <location>
        <begin position="1"/>
        <end position="19"/>
    </location>
</feature>
<feature type="chain" id="PRO_5041438805" description="Protein takeout" evidence="4">
    <location>
        <begin position="20"/>
        <end position="256"/>
    </location>
</feature>
<organism evidence="5 6">
    <name type="scientific">Zophobas morio</name>
    <dbReference type="NCBI Taxonomy" id="2755281"/>
    <lineage>
        <taxon>Eukaryota</taxon>
        <taxon>Metazoa</taxon>
        <taxon>Ecdysozoa</taxon>
        <taxon>Arthropoda</taxon>
        <taxon>Hexapoda</taxon>
        <taxon>Insecta</taxon>
        <taxon>Pterygota</taxon>
        <taxon>Neoptera</taxon>
        <taxon>Endopterygota</taxon>
        <taxon>Coleoptera</taxon>
        <taxon>Polyphaga</taxon>
        <taxon>Cucujiformia</taxon>
        <taxon>Tenebrionidae</taxon>
        <taxon>Zophobas</taxon>
    </lineage>
</organism>
<sequence>MNSLPALHLILLIINFTHSAKLPSNLKKCIYGDPNLGNCLARAVENEASLLTQPIKSIGLPNLEPLDIHSFSIGSGTGPVQVQENFENAVMYGLKDIQMQDATFNLEDMSMNYTGFLPKLKILGNYRLNGRVLLLPIVGRGNCTIILTNLTAVVHFPLEKIQKKGEIYIRITASKELKIPNLGRLYMHLENLFDGNKELGDTLNTVLNENWNSIWDDVRSGWEIFFAETVARIYNRFFAKVPLREMVDNLDPKFLA</sequence>
<evidence type="ECO:0000313" key="6">
    <source>
        <dbReference type="Proteomes" id="UP001168821"/>
    </source>
</evidence>
<protein>
    <recommendedName>
        <fullName evidence="7">Protein takeout</fullName>
    </recommendedName>
</protein>
<dbReference type="PANTHER" id="PTHR11008">
    <property type="entry name" value="PROTEIN TAKEOUT-LIKE PROTEIN"/>
    <property type="match status" value="1"/>
</dbReference>
<reference evidence="5" key="1">
    <citation type="journal article" date="2023" name="G3 (Bethesda)">
        <title>Whole genome assemblies of Zophobas morio and Tenebrio molitor.</title>
        <authorList>
            <person name="Kaur S."/>
            <person name="Stinson S.A."/>
            <person name="diCenzo G.C."/>
        </authorList>
    </citation>
    <scope>NUCLEOTIDE SEQUENCE</scope>
    <source>
        <strain evidence="5">QUZm001</strain>
    </source>
</reference>
<dbReference type="AlphaFoldDB" id="A0AA38I9E2"/>